<dbReference type="OrthoDB" id="5377431at2"/>
<feature type="domain" description="Beta-lactamase-related" evidence="1">
    <location>
        <begin position="21"/>
        <end position="348"/>
    </location>
</feature>
<sequence>MTSSETVLRRLRELAHEFTQHWPVPGGIIVAVSRDATLLELPFGQANIDAALPVGRDHLFAIGSISKAFVGLTILQLAGEGKLDLDKPITTYLPWFSVGSDYPMFSLRHLLNHSAGLPAGTDSLPDELGQGWWLRELSTGFEPGTAFHYSNIGYILLGLVVSAVTGRPTVEAYRERLLEPLGMADSVACISNRERHRFAVGYAPMADDRPWVPGDVLAPATWFETNTSDGNIAATGPDLARFVRMLLGAGRLDGRAVASENAYQQLTGLLAPCGEPIVEFLADAGVEKSVYGLGINVETIRGARCLTHGGGMVGYATFILADLDHDVGIAVLTNANGDCPAAQVLARAAHAWLTGAEMEMPATELDLDVRDPLAFEPAMLGDFSARTPEGELITLTFTVDENGKVLVSGKSATARVFKTWSTRYVTNHPALSTFHLTFASTQNGDDQEVIWNCGPLELRRVPAPLTKSGKAAPACVGHYRSHSPWFTNFRIVSRGGRLFLIAPGGVEAPGEDLELVELKSSVFRIGAELHAPERLVLGPMVDGKIVSVTRDGNRYSRTFTD</sequence>
<dbReference type="PANTHER" id="PTHR46825">
    <property type="entry name" value="D-ALANYL-D-ALANINE-CARBOXYPEPTIDASE/ENDOPEPTIDASE AMPH"/>
    <property type="match status" value="1"/>
</dbReference>
<dbReference type="AlphaFoldDB" id="A0A1C2DK48"/>
<dbReference type="InterPro" id="IPR050491">
    <property type="entry name" value="AmpC-like"/>
</dbReference>
<protein>
    <recommendedName>
        <fullName evidence="1">Beta-lactamase-related domain-containing protein</fullName>
    </recommendedName>
</protein>
<dbReference type="Pfam" id="PF00144">
    <property type="entry name" value="Beta-lactamase"/>
    <property type="match status" value="1"/>
</dbReference>
<dbReference type="RefSeq" id="WP_024926461.1">
    <property type="nucleotide sequence ID" value="NZ_MDEO01000035.1"/>
</dbReference>
<organism evidence="2 3">
    <name type="scientific">Mesorhizobium hungaricum</name>
    <dbReference type="NCBI Taxonomy" id="1566387"/>
    <lineage>
        <taxon>Bacteria</taxon>
        <taxon>Pseudomonadati</taxon>
        <taxon>Pseudomonadota</taxon>
        <taxon>Alphaproteobacteria</taxon>
        <taxon>Hyphomicrobiales</taxon>
        <taxon>Phyllobacteriaceae</taxon>
        <taxon>Mesorhizobium</taxon>
    </lineage>
</organism>
<gene>
    <name evidence="2" type="ORF">QV13_21960</name>
</gene>
<dbReference type="InterPro" id="IPR001466">
    <property type="entry name" value="Beta-lactam-related"/>
</dbReference>
<dbReference type="EMBL" id="MDEO01000035">
    <property type="protein sequence ID" value="OCX15056.1"/>
    <property type="molecule type" value="Genomic_DNA"/>
</dbReference>
<name>A0A1C2DK48_9HYPH</name>
<dbReference type="Gene3D" id="3.40.710.10">
    <property type="entry name" value="DD-peptidase/beta-lactamase superfamily"/>
    <property type="match status" value="1"/>
</dbReference>
<comment type="caution">
    <text evidence="2">The sequence shown here is derived from an EMBL/GenBank/DDBJ whole genome shotgun (WGS) entry which is preliminary data.</text>
</comment>
<reference evidence="2 3" key="1">
    <citation type="submission" date="2016-08" db="EMBL/GenBank/DDBJ databases">
        <title>Whole genome sequence of Mesorhizobium sp. strain UASWS1009 isolated from industrial sewage.</title>
        <authorList>
            <person name="Crovadore J."/>
            <person name="Calmin G."/>
            <person name="Chablais R."/>
            <person name="Cochard B."/>
            <person name="Lefort F."/>
        </authorList>
    </citation>
    <scope>NUCLEOTIDE SEQUENCE [LARGE SCALE GENOMIC DNA]</scope>
    <source>
        <strain evidence="2 3">UASWS1009</strain>
    </source>
</reference>
<proteinExistence type="predicted"/>
<dbReference type="PANTHER" id="PTHR46825:SF9">
    <property type="entry name" value="BETA-LACTAMASE-RELATED DOMAIN-CONTAINING PROTEIN"/>
    <property type="match status" value="1"/>
</dbReference>
<evidence type="ECO:0000313" key="3">
    <source>
        <dbReference type="Proteomes" id="UP000094412"/>
    </source>
</evidence>
<dbReference type="STRING" id="1566387.QV13_21960"/>
<dbReference type="Proteomes" id="UP000094412">
    <property type="component" value="Unassembled WGS sequence"/>
</dbReference>
<dbReference type="InterPro" id="IPR012338">
    <property type="entry name" value="Beta-lactam/transpept-like"/>
</dbReference>
<dbReference type="SUPFAM" id="SSF56601">
    <property type="entry name" value="beta-lactamase/transpeptidase-like"/>
    <property type="match status" value="1"/>
</dbReference>
<keyword evidence="3" id="KW-1185">Reference proteome</keyword>
<evidence type="ECO:0000313" key="2">
    <source>
        <dbReference type="EMBL" id="OCX15056.1"/>
    </source>
</evidence>
<evidence type="ECO:0000259" key="1">
    <source>
        <dbReference type="Pfam" id="PF00144"/>
    </source>
</evidence>
<accession>A0A1C2DK48</accession>